<name>A0A8C8S4T0_9SAUR</name>
<keyword evidence="2" id="KW-0720">Serine protease</keyword>
<keyword evidence="2" id="KW-0645">Protease</keyword>
<dbReference type="GO" id="GO:0004252">
    <property type="term" value="F:serine-type endopeptidase activity"/>
    <property type="evidence" value="ECO:0007669"/>
    <property type="project" value="InterPro"/>
</dbReference>
<dbReference type="InterPro" id="IPR001254">
    <property type="entry name" value="Trypsin_dom"/>
</dbReference>
<dbReference type="InterPro" id="IPR009003">
    <property type="entry name" value="Peptidase_S1_PA"/>
</dbReference>
<dbReference type="PROSITE" id="PS00135">
    <property type="entry name" value="TRYPSIN_SER"/>
    <property type="match status" value="1"/>
</dbReference>
<dbReference type="PANTHER" id="PTHR24253:SF169">
    <property type="entry name" value="PROSTASIN"/>
    <property type="match status" value="1"/>
</dbReference>
<dbReference type="PROSITE" id="PS00134">
    <property type="entry name" value="TRYPSIN_HIS"/>
    <property type="match status" value="1"/>
</dbReference>
<feature type="domain" description="Peptidase S1" evidence="4">
    <location>
        <begin position="10"/>
        <end position="251"/>
    </location>
</feature>
<dbReference type="InterPro" id="IPR043504">
    <property type="entry name" value="Peptidase_S1_PA_chymotrypsin"/>
</dbReference>
<dbReference type="Ensembl" id="ENSPCET00000014508.1">
    <property type="protein sequence ID" value="ENSPCEP00000013990.1"/>
    <property type="gene ID" value="ENSPCEG00000011122.1"/>
</dbReference>
<protein>
    <submittedName>
        <fullName evidence="5">Serine protease 8</fullName>
    </submittedName>
</protein>
<dbReference type="InterPro" id="IPR018114">
    <property type="entry name" value="TRYPSIN_HIS"/>
</dbReference>
<feature type="region of interest" description="Disordered" evidence="3">
    <location>
        <begin position="263"/>
        <end position="301"/>
    </location>
</feature>
<evidence type="ECO:0000256" key="3">
    <source>
        <dbReference type="SAM" id="MobiDB-lite"/>
    </source>
</evidence>
<reference evidence="5" key="1">
    <citation type="submission" date="2025-08" db="UniProtKB">
        <authorList>
            <consortium name="Ensembl"/>
        </authorList>
    </citation>
    <scope>IDENTIFICATION</scope>
</reference>
<keyword evidence="6" id="KW-1185">Reference proteome</keyword>
<dbReference type="InterPro" id="IPR033116">
    <property type="entry name" value="TRYPSIN_SER"/>
</dbReference>
<dbReference type="Pfam" id="PF00089">
    <property type="entry name" value="Trypsin"/>
    <property type="match status" value="1"/>
</dbReference>
<evidence type="ECO:0000256" key="2">
    <source>
        <dbReference type="RuleBase" id="RU363034"/>
    </source>
</evidence>
<accession>A0A8C8S4T0</accession>
<dbReference type="InterPro" id="IPR001314">
    <property type="entry name" value="Peptidase_S1A"/>
</dbReference>
<dbReference type="FunFam" id="2.40.10.10:FF:000039">
    <property type="entry name" value="Brain-specific serine protease 4"/>
    <property type="match status" value="1"/>
</dbReference>
<dbReference type="Proteomes" id="UP000694393">
    <property type="component" value="Unplaced"/>
</dbReference>
<evidence type="ECO:0000256" key="1">
    <source>
        <dbReference type="ARBA" id="ARBA00023157"/>
    </source>
</evidence>
<organism evidence="5 6">
    <name type="scientific">Pelusios castaneus</name>
    <name type="common">West African mud turtle</name>
    <dbReference type="NCBI Taxonomy" id="367368"/>
    <lineage>
        <taxon>Eukaryota</taxon>
        <taxon>Metazoa</taxon>
        <taxon>Chordata</taxon>
        <taxon>Craniata</taxon>
        <taxon>Vertebrata</taxon>
        <taxon>Euteleostomi</taxon>
        <taxon>Archelosauria</taxon>
        <taxon>Testudinata</taxon>
        <taxon>Testudines</taxon>
        <taxon>Pleurodira</taxon>
        <taxon>Pelomedusidae</taxon>
        <taxon>Pelusios</taxon>
    </lineage>
</organism>
<dbReference type="PANTHER" id="PTHR24253">
    <property type="entry name" value="TRANSMEMBRANE PROTEASE SERINE"/>
    <property type="match status" value="1"/>
</dbReference>
<dbReference type="Gene3D" id="2.40.10.10">
    <property type="entry name" value="Trypsin-like serine proteases"/>
    <property type="match status" value="2"/>
</dbReference>
<dbReference type="CDD" id="cd00190">
    <property type="entry name" value="Tryp_SPc"/>
    <property type="match status" value="1"/>
</dbReference>
<keyword evidence="1" id="KW-1015">Disulfide bond</keyword>
<evidence type="ECO:0000259" key="4">
    <source>
        <dbReference type="PROSITE" id="PS50240"/>
    </source>
</evidence>
<dbReference type="PRINTS" id="PR00722">
    <property type="entry name" value="CHYMOTRYPSIN"/>
</dbReference>
<proteinExistence type="predicted"/>
<reference evidence="5" key="2">
    <citation type="submission" date="2025-09" db="UniProtKB">
        <authorList>
            <consortium name="Ensembl"/>
        </authorList>
    </citation>
    <scope>IDENTIFICATION</scope>
</reference>
<evidence type="ECO:0000313" key="5">
    <source>
        <dbReference type="Ensembl" id="ENSPCEP00000013990.1"/>
    </source>
</evidence>
<sequence length="325" mass="34575">MCGIAAMGRIVGGTDAQAGQWPWQVSLNFNGVHVCGGSLIAPQWVLTAAHCFPPENAITDYEVSLGAYQLASPPSDIKVVGVENVIKNPQYTDEGSGGDLALMKLKEAVSYTRTIRPICLPSASVSFPSGMKCTVTGWGHVLTTQSLPNPKTLQQLEVPVIGLDTCRCLYMINANPAEPHMIQEDMMCAGYAEGKKDACQGDSGGPLSCRVGNAWLLAGVVSWGDACGAPNRPGIYTRISAHTAWIQQNIPDLETSNVSVDREPVSEEGMCSNTTSRPGPYDGVQPHPDWPQAIPPNQPSDHATSHVLAASLLCFCVLLHTLPAL</sequence>
<dbReference type="SUPFAM" id="SSF50494">
    <property type="entry name" value="Trypsin-like serine proteases"/>
    <property type="match status" value="1"/>
</dbReference>
<evidence type="ECO:0000313" key="6">
    <source>
        <dbReference type="Proteomes" id="UP000694393"/>
    </source>
</evidence>
<dbReference type="AlphaFoldDB" id="A0A8C8S4T0"/>
<dbReference type="PROSITE" id="PS50240">
    <property type="entry name" value="TRYPSIN_DOM"/>
    <property type="match status" value="1"/>
</dbReference>
<dbReference type="SMART" id="SM00020">
    <property type="entry name" value="Tryp_SPc"/>
    <property type="match status" value="1"/>
</dbReference>
<keyword evidence="2" id="KW-0378">Hydrolase</keyword>
<dbReference type="GO" id="GO:0006508">
    <property type="term" value="P:proteolysis"/>
    <property type="evidence" value="ECO:0007669"/>
    <property type="project" value="UniProtKB-KW"/>
</dbReference>